<dbReference type="Pfam" id="PF00071">
    <property type="entry name" value="Ras"/>
    <property type="match status" value="1"/>
</dbReference>
<dbReference type="PRINTS" id="PR00449">
    <property type="entry name" value="RASTRNSFRMNG"/>
</dbReference>
<dbReference type="InterPro" id="IPR001806">
    <property type="entry name" value="Small_GTPase"/>
</dbReference>
<proteinExistence type="inferred from homology"/>
<keyword evidence="10" id="KW-1185">Reference proteome</keyword>
<evidence type="ECO:0000256" key="5">
    <source>
        <dbReference type="ARBA" id="ARBA00022741"/>
    </source>
</evidence>
<dbReference type="Proteomes" id="UP000887540">
    <property type="component" value="Unplaced"/>
</dbReference>
<evidence type="ECO:0000313" key="11">
    <source>
        <dbReference type="WBParaSite" id="ACRNAN_scaffold7817.g15875.t1"/>
    </source>
</evidence>
<dbReference type="PROSITE" id="PS51420">
    <property type="entry name" value="RHO"/>
    <property type="match status" value="1"/>
</dbReference>
<dbReference type="SMART" id="SM00174">
    <property type="entry name" value="RHO"/>
    <property type="match status" value="1"/>
</dbReference>
<dbReference type="InterPro" id="IPR003578">
    <property type="entry name" value="Small_GTPase_Rho"/>
</dbReference>
<dbReference type="InterPro" id="IPR005225">
    <property type="entry name" value="Small_GTP-bd"/>
</dbReference>
<dbReference type="GO" id="GO:0003924">
    <property type="term" value="F:GTPase activity"/>
    <property type="evidence" value="ECO:0007669"/>
    <property type="project" value="InterPro"/>
</dbReference>
<dbReference type="AlphaFoldDB" id="A0A914EFY5"/>
<sequence>MPSNNIPAIRKKLVIVGDGACGKTCLLIVFSRDEFPKEYVPTVFENYVAEIEVDGKQIELALWDTAGQEDYDRLRPLSYPDTDVILMCFSIDSPDSLENIPEKWNDEVRYFCPKVPIILVGNKKDLRHDPKTVKELREKCKMAPVTYEQGQAMAEKIGAVAYVECSAKTKKGVRDVFEKAVRAALAKKKNRRYLSKTCSLM</sequence>
<name>A0A914EFY5_9BILA</name>
<comment type="similarity">
    <text evidence="2">Belongs to the small GTPase superfamily. Rho family.</text>
</comment>
<comment type="subcellular location">
    <subcellularLocation>
        <location evidence="1">Cell membrane</location>
        <topology evidence="1">Lipid-anchor</topology>
    </subcellularLocation>
</comment>
<evidence type="ECO:0000256" key="2">
    <source>
        <dbReference type="ARBA" id="ARBA00010142"/>
    </source>
</evidence>
<dbReference type="Gene3D" id="3.40.50.300">
    <property type="entry name" value="P-loop containing nucleotide triphosphate hydrolases"/>
    <property type="match status" value="1"/>
</dbReference>
<dbReference type="GO" id="GO:0005525">
    <property type="term" value="F:GTP binding"/>
    <property type="evidence" value="ECO:0007669"/>
    <property type="project" value="UniProtKB-KW"/>
</dbReference>
<dbReference type="PROSITE" id="PS51421">
    <property type="entry name" value="RAS"/>
    <property type="match status" value="1"/>
</dbReference>
<evidence type="ECO:0000313" key="10">
    <source>
        <dbReference type="Proteomes" id="UP000887540"/>
    </source>
</evidence>
<evidence type="ECO:0000256" key="4">
    <source>
        <dbReference type="ARBA" id="ARBA00022481"/>
    </source>
</evidence>
<dbReference type="WBParaSite" id="ACRNAN_scaffold7817.g15875.t1">
    <property type="protein sequence ID" value="ACRNAN_scaffold7817.g15875.t1"/>
    <property type="gene ID" value="ACRNAN_scaffold7817.g15875"/>
</dbReference>
<dbReference type="GO" id="GO:0032154">
    <property type="term" value="C:cleavage furrow"/>
    <property type="evidence" value="ECO:0007669"/>
    <property type="project" value="UniProtKB-ARBA"/>
</dbReference>
<evidence type="ECO:0000256" key="3">
    <source>
        <dbReference type="ARBA" id="ARBA00022475"/>
    </source>
</evidence>
<dbReference type="SMART" id="SM00175">
    <property type="entry name" value="RAB"/>
    <property type="match status" value="1"/>
</dbReference>
<keyword evidence="6" id="KW-0342">GTP-binding</keyword>
<keyword evidence="7" id="KW-0472">Membrane</keyword>
<dbReference type="SMART" id="SM00176">
    <property type="entry name" value="RAN"/>
    <property type="match status" value="1"/>
</dbReference>
<dbReference type="SMART" id="SM00173">
    <property type="entry name" value="RAS"/>
    <property type="match status" value="1"/>
</dbReference>
<evidence type="ECO:0000256" key="1">
    <source>
        <dbReference type="ARBA" id="ARBA00004193"/>
    </source>
</evidence>
<dbReference type="SUPFAM" id="SSF52540">
    <property type="entry name" value="P-loop containing nucleoside triphosphate hydrolases"/>
    <property type="match status" value="1"/>
</dbReference>
<dbReference type="PROSITE" id="PS51419">
    <property type="entry name" value="RAB"/>
    <property type="match status" value="1"/>
</dbReference>
<evidence type="ECO:0000256" key="6">
    <source>
        <dbReference type="ARBA" id="ARBA00023134"/>
    </source>
</evidence>
<accession>A0A914EFY5</accession>
<evidence type="ECO:0000256" key="7">
    <source>
        <dbReference type="ARBA" id="ARBA00023136"/>
    </source>
</evidence>
<dbReference type="PANTHER" id="PTHR24072">
    <property type="entry name" value="RHO FAMILY GTPASE"/>
    <property type="match status" value="1"/>
</dbReference>
<keyword evidence="5" id="KW-0547">Nucleotide-binding</keyword>
<keyword evidence="4" id="KW-0488">Methylation</keyword>
<dbReference type="GO" id="GO:0000915">
    <property type="term" value="P:actomyosin contractile ring assembly"/>
    <property type="evidence" value="ECO:0007669"/>
    <property type="project" value="UniProtKB-ARBA"/>
</dbReference>
<organism evidence="10 11">
    <name type="scientific">Acrobeloides nanus</name>
    <dbReference type="NCBI Taxonomy" id="290746"/>
    <lineage>
        <taxon>Eukaryota</taxon>
        <taxon>Metazoa</taxon>
        <taxon>Ecdysozoa</taxon>
        <taxon>Nematoda</taxon>
        <taxon>Chromadorea</taxon>
        <taxon>Rhabditida</taxon>
        <taxon>Tylenchina</taxon>
        <taxon>Cephalobomorpha</taxon>
        <taxon>Cephaloboidea</taxon>
        <taxon>Cephalobidae</taxon>
        <taxon>Acrobeloides</taxon>
    </lineage>
</organism>
<dbReference type="NCBIfam" id="TIGR00231">
    <property type="entry name" value="small_GTP"/>
    <property type="match status" value="1"/>
</dbReference>
<dbReference type="FunFam" id="3.40.50.300:FF:000095">
    <property type="entry name" value="Rho-related GTP-binding protein RhoC"/>
    <property type="match status" value="1"/>
</dbReference>
<protein>
    <submittedName>
        <fullName evidence="11">Uncharacterized protein</fullName>
    </submittedName>
</protein>
<keyword evidence="3" id="KW-1003">Cell membrane</keyword>
<evidence type="ECO:0000256" key="9">
    <source>
        <dbReference type="ARBA" id="ARBA00023289"/>
    </source>
</evidence>
<keyword evidence="8" id="KW-0449">Lipoprotein</keyword>
<evidence type="ECO:0000256" key="8">
    <source>
        <dbReference type="ARBA" id="ARBA00023288"/>
    </source>
</evidence>
<dbReference type="InterPro" id="IPR027417">
    <property type="entry name" value="P-loop_NTPase"/>
</dbReference>
<keyword evidence="9" id="KW-0636">Prenylation</keyword>
<dbReference type="CDD" id="cd01870">
    <property type="entry name" value="RhoA_like"/>
    <property type="match status" value="1"/>
</dbReference>
<reference evidence="11" key="1">
    <citation type="submission" date="2022-11" db="UniProtKB">
        <authorList>
            <consortium name="WormBaseParasite"/>
        </authorList>
    </citation>
    <scope>IDENTIFICATION</scope>
</reference>
<dbReference type="GO" id="GO:0007264">
    <property type="term" value="P:small GTPase-mediated signal transduction"/>
    <property type="evidence" value="ECO:0007669"/>
    <property type="project" value="InterPro"/>
</dbReference>